<evidence type="ECO:0000313" key="8">
    <source>
        <dbReference type="EMBL" id="PLC54741.1"/>
    </source>
</evidence>
<dbReference type="RefSeq" id="WP_102068818.1">
    <property type="nucleotide sequence ID" value="NZ_PDNV01000003.1"/>
</dbReference>
<proteinExistence type="inferred from homology"/>
<feature type="transmembrane region" description="Helical" evidence="7">
    <location>
        <begin position="106"/>
        <end position="127"/>
    </location>
</feature>
<evidence type="ECO:0000256" key="2">
    <source>
        <dbReference type="ARBA" id="ARBA00006679"/>
    </source>
</evidence>
<protein>
    <submittedName>
        <fullName evidence="8">LuxR family transcriptional regulator</fullName>
    </submittedName>
</protein>
<dbReference type="AlphaFoldDB" id="A0A2N4UI93"/>
<name>A0A2N4UI93_9BURK</name>
<keyword evidence="4 7" id="KW-0812">Transmembrane</keyword>
<evidence type="ECO:0000256" key="3">
    <source>
        <dbReference type="ARBA" id="ARBA00022475"/>
    </source>
</evidence>
<keyword evidence="9" id="KW-1185">Reference proteome</keyword>
<evidence type="ECO:0000313" key="9">
    <source>
        <dbReference type="Proteomes" id="UP000234328"/>
    </source>
</evidence>
<accession>A0A2N4UI93</accession>
<comment type="subcellular location">
    <subcellularLocation>
        <location evidence="1">Cell membrane</location>
        <topology evidence="1">Multi-pass membrane protein</topology>
    </subcellularLocation>
</comment>
<dbReference type="OrthoDB" id="346004at2"/>
<sequence length="135" mass="14412">MTTNSCTIWTPRVLSILRIVSGYCLLWHGTSKFFGFPGPAIDNLQIFSMMGVAGLIELIAGVLLIIGLFTRGAAFIASGFTAAAYFIGHVATNGNLFFPAMNGGEAAVLFSFIFLYIAVAGAGPWSIDAMRRNSH</sequence>
<gene>
    <name evidence="8" type="ORF">CR155_04520</name>
</gene>
<reference evidence="8 9" key="1">
    <citation type="submission" date="2017-10" db="EMBL/GenBank/DDBJ databases">
        <title>Two draft genome sequences of Pusillimonas sp. strains isolated from a nitrate- and radionuclide-contaminated groundwater in Russia.</title>
        <authorList>
            <person name="Grouzdev D.S."/>
            <person name="Tourova T.P."/>
            <person name="Goeva M.A."/>
            <person name="Babich T.L."/>
            <person name="Sokolova D.S."/>
            <person name="Abdullin R."/>
            <person name="Poltaraus A.B."/>
            <person name="Toshchakov S.V."/>
            <person name="Nazina T.N."/>
        </authorList>
    </citation>
    <scope>NUCLEOTIDE SEQUENCE [LARGE SCALE GENOMIC DNA]</scope>
    <source>
        <strain evidence="8 9">JR1/69-2-13</strain>
    </source>
</reference>
<dbReference type="PANTHER" id="PTHR33452">
    <property type="entry name" value="OXIDOREDUCTASE CATD-RELATED"/>
    <property type="match status" value="1"/>
</dbReference>
<keyword evidence="3" id="KW-1003">Cell membrane</keyword>
<dbReference type="EMBL" id="PDNV01000003">
    <property type="protein sequence ID" value="PLC54741.1"/>
    <property type="molecule type" value="Genomic_DNA"/>
</dbReference>
<evidence type="ECO:0000256" key="4">
    <source>
        <dbReference type="ARBA" id="ARBA00022692"/>
    </source>
</evidence>
<feature type="transmembrane region" description="Helical" evidence="7">
    <location>
        <begin position="73"/>
        <end position="91"/>
    </location>
</feature>
<organism evidence="8 9">
    <name type="scientific">Pollutimonas nitritireducens</name>
    <dbReference type="NCBI Taxonomy" id="2045209"/>
    <lineage>
        <taxon>Bacteria</taxon>
        <taxon>Pseudomonadati</taxon>
        <taxon>Pseudomonadota</taxon>
        <taxon>Betaproteobacteria</taxon>
        <taxon>Burkholderiales</taxon>
        <taxon>Alcaligenaceae</taxon>
        <taxon>Pollutimonas</taxon>
    </lineage>
</organism>
<dbReference type="InterPro" id="IPR032808">
    <property type="entry name" value="DoxX"/>
</dbReference>
<comment type="similarity">
    <text evidence="2">Belongs to the DoxX family.</text>
</comment>
<keyword evidence="6 7" id="KW-0472">Membrane</keyword>
<dbReference type="GO" id="GO:0005886">
    <property type="term" value="C:plasma membrane"/>
    <property type="evidence" value="ECO:0007669"/>
    <property type="project" value="UniProtKB-SubCell"/>
</dbReference>
<comment type="caution">
    <text evidence="8">The sequence shown here is derived from an EMBL/GenBank/DDBJ whole genome shotgun (WGS) entry which is preliminary data.</text>
</comment>
<keyword evidence="5 7" id="KW-1133">Transmembrane helix</keyword>
<evidence type="ECO:0000256" key="5">
    <source>
        <dbReference type="ARBA" id="ARBA00022989"/>
    </source>
</evidence>
<dbReference type="PANTHER" id="PTHR33452:SF4">
    <property type="entry name" value="BLL4328 PROTEIN"/>
    <property type="match status" value="1"/>
</dbReference>
<evidence type="ECO:0000256" key="7">
    <source>
        <dbReference type="SAM" id="Phobius"/>
    </source>
</evidence>
<dbReference type="InterPro" id="IPR051907">
    <property type="entry name" value="DoxX-like_oxidoreductase"/>
</dbReference>
<dbReference type="Pfam" id="PF07681">
    <property type="entry name" value="DoxX"/>
    <property type="match status" value="1"/>
</dbReference>
<evidence type="ECO:0000256" key="6">
    <source>
        <dbReference type="ARBA" id="ARBA00023136"/>
    </source>
</evidence>
<evidence type="ECO:0000256" key="1">
    <source>
        <dbReference type="ARBA" id="ARBA00004651"/>
    </source>
</evidence>
<feature type="transmembrane region" description="Helical" evidence="7">
    <location>
        <begin position="46"/>
        <end position="66"/>
    </location>
</feature>
<dbReference type="Proteomes" id="UP000234328">
    <property type="component" value="Unassembled WGS sequence"/>
</dbReference>